<protein>
    <submittedName>
        <fullName evidence="1">AbrB/MazE/SpoVT family DNA-binding domain-containing protein</fullName>
    </submittedName>
</protein>
<comment type="caution">
    <text evidence="1">The sequence shown here is derived from an EMBL/GenBank/DDBJ whole genome shotgun (WGS) entry which is preliminary data.</text>
</comment>
<dbReference type="SUPFAM" id="SSF89447">
    <property type="entry name" value="AbrB/MazE/MraZ-like"/>
    <property type="match status" value="1"/>
</dbReference>
<keyword evidence="2" id="KW-1185">Reference proteome</keyword>
<name>A0A4U6CTN0_9BACT</name>
<gene>
    <name evidence="1" type="ORF">FDK13_31370</name>
</gene>
<dbReference type="EMBL" id="SZVO01000022">
    <property type="protein sequence ID" value="TKT86947.1"/>
    <property type="molecule type" value="Genomic_DNA"/>
</dbReference>
<reference evidence="1 2" key="1">
    <citation type="submission" date="2019-05" db="EMBL/GenBank/DDBJ databases">
        <title>Dyadobacter AR-3-8 sp. nov., isolated from arctic soil.</title>
        <authorList>
            <person name="Chaudhary D.K."/>
        </authorList>
    </citation>
    <scope>NUCLEOTIDE SEQUENCE [LARGE SCALE GENOMIC DNA]</scope>
    <source>
        <strain evidence="1 2">AR-3-8</strain>
    </source>
</reference>
<dbReference type="Proteomes" id="UP000304900">
    <property type="component" value="Unassembled WGS sequence"/>
</dbReference>
<dbReference type="RefSeq" id="WP_137343978.1">
    <property type="nucleotide sequence ID" value="NZ_BSQH01000023.1"/>
</dbReference>
<organism evidence="1 2">
    <name type="scientific">Dyadobacter frigoris</name>
    <dbReference type="NCBI Taxonomy" id="2576211"/>
    <lineage>
        <taxon>Bacteria</taxon>
        <taxon>Pseudomonadati</taxon>
        <taxon>Bacteroidota</taxon>
        <taxon>Cytophagia</taxon>
        <taxon>Cytophagales</taxon>
        <taxon>Spirosomataceae</taxon>
        <taxon>Dyadobacter</taxon>
    </lineage>
</organism>
<sequence>MKTKIIKMGEDYGVIIPSHILNQLKLSADSEVKLSVKNGVIFINRDVRGGWANEAKKMAEAGDDQLLLGDFTSAFDNNEWTWEGIK</sequence>
<keyword evidence="1" id="KW-0238">DNA-binding</keyword>
<proteinExistence type="predicted"/>
<dbReference type="GO" id="GO:0003677">
    <property type="term" value="F:DNA binding"/>
    <property type="evidence" value="ECO:0007669"/>
    <property type="project" value="UniProtKB-KW"/>
</dbReference>
<dbReference type="Gene3D" id="2.10.260.10">
    <property type="match status" value="1"/>
</dbReference>
<dbReference type="OrthoDB" id="9795766at2"/>
<evidence type="ECO:0000313" key="2">
    <source>
        <dbReference type="Proteomes" id="UP000304900"/>
    </source>
</evidence>
<dbReference type="InterPro" id="IPR037914">
    <property type="entry name" value="SpoVT-AbrB_sf"/>
</dbReference>
<evidence type="ECO:0000313" key="1">
    <source>
        <dbReference type="EMBL" id="TKT86947.1"/>
    </source>
</evidence>
<dbReference type="AlphaFoldDB" id="A0A4U6CTN0"/>
<accession>A0A4U6CTN0</accession>